<dbReference type="SUPFAM" id="SSF52821">
    <property type="entry name" value="Rhodanese/Cell cycle control phosphatase"/>
    <property type="match status" value="1"/>
</dbReference>
<dbReference type="GO" id="GO:0016740">
    <property type="term" value="F:transferase activity"/>
    <property type="evidence" value="ECO:0007669"/>
    <property type="project" value="UniProtKB-KW"/>
</dbReference>
<dbReference type="Proteomes" id="UP000242999">
    <property type="component" value="Unassembled WGS sequence"/>
</dbReference>
<dbReference type="PANTHER" id="PTHR43031">
    <property type="entry name" value="FAD-DEPENDENT OXIDOREDUCTASE"/>
    <property type="match status" value="1"/>
</dbReference>
<dbReference type="OrthoDB" id="9808735at2"/>
<sequence length="136" mass="15081">MEQLLEFATNHWMLTLSFLGLLVLLILHESGNNGVSSTQATEMINKQDAVIVDIRDRNDFKKGSLTGAVNIPLTQLDQRMDELKAYQEKPVIVVCRMGSSASLAVQKLHKQGYKQAVRLKGGIMQWQSDGLPLVAS</sequence>
<dbReference type="SMART" id="SM00450">
    <property type="entry name" value="RHOD"/>
    <property type="match status" value="1"/>
</dbReference>
<keyword evidence="2" id="KW-0808">Transferase</keyword>
<keyword evidence="3" id="KW-1185">Reference proteome</keyword>
<dbReference type="EMBL" id="FNYH01000011">
    <property type="protein sequence ID" value="SEI81741.1"/>
    <property type="molecule type" value="Genomic_DNA"/>
</dbReference>
<dbReference type="STRING" id="64971.SAMN05421831_11129"/>
<reference evidence="3" key="1">
    <citation type="submission" date="2016-10" db="EMBL/GenBank/DDBJ databases">
        <authorList>
            <person name="Varghese N."/>
            <person name="Submissions S."/>
        </authorList>
    </citation>
    <scope>NUCLEOTIDE SEQUENCE [LARGE SCALE GENOMIC DNA]</scope>
    <source>
        <strain evidence="3">DSM 7165</strain>
    </source>
</reference>
<dbReference type="Gene3D" id="3.40.250.10">
    <property type="entry name" value="Rhodanese-like domain"/>
    <property type="match status" value="1"/>
</dbReference>
<proteinExistence type="predicted"/>
<protein>
    <submittedName>
        <fullName evidence="2">Rhodanese-related sulfurtransferase</fullName>
    </submittedName>
</protein>
<feature type="domain" description="Rhodanese" evidence="1">
    <location>
        <begin position="45"/>
        <end position="135"/>
    </location>
</feature>
<dbReference type="InterPro" id="IPR050229">
    <property type="entry name" value="GlpE_sulfurtransferase"/>
</dbReference>
<name>A0A1H6TP22_9GAMM</name>
<organism evidence="2 3">
    <name type="scientific">Allopseudospirillum japonicum</name>
    <dbReference type="NCBI Taxonomy" id="64971"/>
    <lineage>
        <taxon>Bacteria</taxon>
        <taxon>Pseudomonadati</taxon>
        <taxon>Pseudomonadota</taxon>
        <taxon>Gammaproteobacteria</taxon>
        <taxon>Oceanospirillales</taxon>
        <taxon>Oceanospirillaceae</taxon>
        <taxon>Allopseudospirillum</taxon>
    </lineage>
</organism>
<dbReference type="InterPro" id="IPR036873">
    <property type="entry name" value="Rhodanese-like_dom_sf"/>
</dbReference>
<dbReference type="PROSITE" id="PS50206">
    <property type="entry name" value="RHODANESE_3"/>
    <property type="match status" value="1"/>
</dbReference>
<evidence type="ECO:0000313" key="3">
    <source>
        <dbReference type="Proteomes" id="UP000242999"/>
    </source>
</evidence>
<dbReference type="RefSeq" id="WP_093311360.1">
    <property type="nucleotide sequence ID" value="NZ_FNYH01000011.1"/>
</dbReference>
<dbReference type="InterPro" id="IPR001763">
    <property type="entry name" value="Rhodanese-like_dom"/>
</dbReference>
<gene>
    <name evidence="2" type="ORF">SAMN05421831_11129</name>
</gene>
<dbReference type="PANTHER" id="PTHR43031:SF18">
    <property type="entry name" value="RHODANESE-RELATED SULFURTRANSFERASES"/>
    <property type="match status" value="1"/>
</dbReference>
<accession>A0A1H6TP22</accession>
<dbReference type="CDD" id="cd00158">
    <property type="entry name" value="RHOD"/>
    <property type="match status" value="1"/>
</dbReference>
<dbReference type="AlphaFoldDB" id="A0A1H6TP22"/>
<evidence type="ECO:0000313" key="2">
    <source>
        <dbReference type="EMBL" id="SEI81741.1"/>
    </source>
</evidence>
<dbReference type="Pfam" id="PF00581">
    <property type="entry name" value="Rhodanese"/>
    <property type="match status" value="1"/>
</dbReference>
<evidence type="ECO:0000259" key="1">
    <source>
        <dbReference type="PROSITE" id="PS50206"/>
    </source>
</evidence>